<accession>A0A2T2NDU1</accession>
<name>A0A2T2NDU1_CORCC</name>
<protein>
    <submittedName>
        <fullName evidence="2">Uncharacterized protein</fullName>
    </submittedName>
</protein>
<feature type="compositionally biased region" description="Basic and acidic residues" evidence="1">
    <location>
        <begin position="18"/>
        <end position="32"/>
    </location>
</feature>
<evidence type="ECO:0000313" key="2">
    <source>
        <dbReference type="EMBL" id="PSN63615.1"/>
    </source>
</evidence>
<feature type="compositionally biased region" description="Polar residues" evidence="1">
    <location>
        <begin position="35"/>
        <end position="49"/>
    </location>
</feature>
<organism evidence="2 3">
    <name type="scientific">Corynespora cassiicola Philippines</name>
    <dbReference type="NCBI Taxonomy" id="1448308"/>
    <lineage>
        <taxon>Eukaryota</taxon>
        <taxon>Fungi</taxon>
        <taxon>Dikarya</taxon>
        <taxon>Ascomycota</taxon>
        <taxon>Pezizomycotina</taxon>
        <taxon>Dothideomycetes</taxon>
        <taxon>Pleosporomycetidae</taxon>
        <taxon>Pleosporales</taxon>
        <taxon>Corynesporascaceae</taxon>
        <taxon>Corynespora</taxon>
    </lineage>
</organism>
<feature type="compositionally biased region" description="Low complexity" evidence="1">
    <location>
        <begin position="157"/>
        <end position="175"/>
    </location>
</feature>
<feature type="compositionally biased region" description="Low complexity" evidence="1">
    <location>
        <begin position="329"/>
        <end position="339"/>
    </location>
</feature>
<feature type="region of interest" description="Disordered" evidence="1">
    <location>
        <begin position="1"/>
        <end position="221"/>
    </location>
</feature>
<feature type="region of interest" description="Disordered" evidence="1">
    <location>
        <begin position="248"/>
        <end position="268"/>
    </location>
</feature>
<dbReference type="OrthoDB" id="3189033at2759"/>
<keyword evidence="3" id="KW-1185">Reference proteome</keyword>
<dbReference type="EMBL" id="KZ678139">
    <property type="protein sequence ID" value="PSN63615.1"/>
    <property type="molecule type" value="Genomic_DNA"/>
</dbReference>
<dbReference type="AlphaFoldDB" id="A0A2T2NDU1"/>
<evidence type="ECO:0000313" key="3">
    <source>
        <dbReference type="Proteomes" id="UP000240883"/>
    </source>
</evidence>
<sequence length="618" mass="67934">MATLLEKPLPVRSGSSIHSHEEEEFAHQHEEQPLEISSTSSVQGASNTETTREHNPWDNIDTEHDTDEPPPPYAELADPLADAPEIAPIEYSCDNSPTLVEPAGLTGPIEPPPRNPARLHGSDAPEVSPIQPPGSPASTIDPTLVPAPLQILHVRTQPSNRSLSQVSSPQSQAPSTFSSAKAREAGFEIEPTSPRRTNSQNSLPSIQLLPSSEPLRHTREPGKLKAYLIPFPKPRMKGLRAEDIPTRFLVYTPPPPPLSKPAPGEKESHWHKTQRTWQEDVRRATVTQASKASWEGMKATTTRLIGKGVNMTRSTNVEFLDRVSGGALSASEHASSPSPSDTPRPETPSSPHCPARSISSTSMDKDTKPKRIEELTLIYPPSLALAPETIRSEFIDTLVRTRDKSRKQAVVASSLLPFAATVDAALIFTFGGLTGVSGVWATTSIRGAKTSKKLSDGIALADEQQQQQFHETETRGCTCGNHEHEFGAAETVVRDKGKGRAVALQMQQSTQLEVLTRYLELACLRREFSLFPQIQEQAEDVGEVAVLEAIGWEPVAREGRDLEVDFKGRIEMLSPEQDRQFQTKDVRDDVKRVMRKGADEWVAWCKAFQKNPEAALRK</sequence>
<evidence type="ECO:0000256" key="1">
    <source>
        <dbReference type="SAM" id="MobiDB-lite"/>
    </source>
</evidence>
<feature type="compositionally biased region" description="Polar residues" evidence="1">
    <location>
        <begin position="194"/>
        <end position="210"/>
    </location>
</feature>
<proteinExistence type="predicted"/>
<reference evidence="2 3" key="1">
    <citation type="journal article" date="2018" name="Front. Microbiol.">
        <title>Genome-Wide Analysis of Corynespora cassiicola Leaf Fall Disease Putative Effectors.</title>
        <authorList>
            <person name="Lopez D."/>
            <person name="Ribeiro S."/>
            <person name="Label P."/>
            <person name="Fumanal B."/>
            <person name="Venisse J.S."/>
            <person name="Kohler A."/>
            <person name="de Oliveira R.R."/>
            <person name="Labutti K."/>
            <person name="Lipzen A."/>
            <person name="Lail K."/>
            <person name="Bauer D."/>
            <person name="Ohm R.A."/>
            <person name="Barry K.W."/>
            <person name="Spatafora J."/>
            <person name="Grigoriev I.V."/>
            <person name="Martin F.M."/>
            <person name="Pujade-Renaud V."/>
        </authorList>
    </citation>
    <scope>NUCLEOTIDE SEQUENCE [LARGE SCALE GENOMIC DNA]</scope>
    <source>
        <strain evidence="2 3">Philippines</strain>
    </source>
</reference>
<gene>
    <name evidence="2" type="ORF">BS50DRAFT_85031</name>
</gene>
<feature type="region of interest" description="Disordered" evidence="1">
    <location>
        <begin position="327"/>
        <end position="369"/>
    </location>
</feature>
<dbReference type="Proteomes" id="UP000240883">
    <property type="component" value="Unassembled WGS sequence"/>
</dbReference>